<organism evidence="2 3">
    <name type="scientific">Calothrix parasitica NIES-267</name>
    <dbReference type="NCBI Taxonomy" id="1973488"/>
    <lineage>
        <taxon>Bacteria</taxon>
        <taxon>Bacillati</taxon>
        <taxon>Cyanobacteriota</taxon>
        <taxon>Cyanophyceae</taxon>
        <taxon>Nostocales</taxon>
        <taxon>Calotrichaceae</taxon>
        <taxon>Calothrix</taxon>
    </lineage>
</organism>
<dbReference type="GO" id="GO:0016747">
    <property type="term" value="F:acyltransferase activity, transferring groups other than amino-acyl groups"/>
    <property type="evidence" value="ECO:0007669"/>
    <property type="project" value="InterPro"/>
</dbReference>
<dbReference type="SUPFAM" id="SSF55729">
    <property type="entry name" value="Acyl-CoA N-acyltransferases (Nat)"/>
    <property type="match status" value="1"/>
</dbReference>
<evidence type="ECO:0000313" key="3">
    <source>
        <dbReference type="Proteomes" id="UP000218418"/>
    </source>
</evidence>
<protein>
    <submittedName>
        <fullName evidence="2">GCN5-related N-acetyltransferase</fullName>
    </submittedName>
</protein>
<dbReference type="PROSITE" id="PS51186">
    <property type="entry name" value="GNAT"/>
    <property type="match status" value="1"/>
</dbReference>
<feature type="domain" description="N-acetyltransferase" evidence="1">
    <location>
        <begin position="14"/>
        <end position="167"/>
    </location>
</feature>
<dbReference type="InterPro" id="IPR000182">
    <property type="entry name" value="GNAT_dom"/>
</dbReference>
<keyword evidence="2" id="KW-0808">Transferase</keyword>
<sequence length="703" mass="81555">MKIQREESLKIQSIDNKSRYLQDVIQLWGQNRKTLGLFPKDAFKERATKQEILIAVDSEAEFAGYLLFRTSFNRITIVHLCIAPLHRGKGITKKLIDKLKKITKDTHEGIGLSCRNDYGLDNMWSGNGFIPKWEKSGRGKNGKTLTYWWFDYGHPNLLSIVVNQKLESKLCVVIDSQVFFDLYADESLDNEESKLLLLDWLEYELELCLTDGLFIQINSIENKEKRKLYRQFAESQQFTVLPSKSDNLDDYQETLQKFLSQKNILKSEINFHHLVRAIVSDSHIFVTTDSRLLNIANEIYENFKLSVIRPKNLIVQFSEFTRNPEYQPTRLSGTSLEQVIIKKGEEEAITNYFYCPDQNETKAQFQQKLRRFLTNPENFTCFKVVDAENKPLALIVYGKHNDYELEIPIIRVADNPLSATLAQHLIFKSILHSAGENRQSTIINDCFLQEQVNQAIQEYQFIQVNDNFIRLNLAVVETADQLSKRLKKIASNSEKQYNFFNKLAKSIKQESFIHNVQESANIERFLFPAKIIDAEIPTYIIPIQAKWAKDLFDEGLANQHLSLFAAKSELAFNKEAVYYRSAKTNGKLKAPFRILWYVSIDPSYVYVGAIRACSLADEVIIDKPENLFQIFQRLGVYKLSDISSINQDKEGNIMAIRFSYTELLNEIELRTIQKILNKPKITFQSLYRVDNNVFKQLYNNSTK</sequence>
<evidence type="ECO:0000313" key="2">
    <source>
        <dbReference type="EMBL" id="BAY83265.1"/>
    </source>
</evidence>
<evidence type="ECO:0000259" key="1">
    <source>
        <dbReference type="PROSITE" id="PS51186"/>
    </source>
</evidence>
<reference evidence="2 3" key="1">
    <citation type="submission" date="2017-06" db="EMBL/GenBank/DDBJ databases">
        <title>Genome sequencing of cyanobaciteial culture collection at National Institute for Environmental Studies (NIES).</title>
        <authorList>
            <person name="Hirose Y."/>
            <person name="Shimura Y."/>
            <person name="Fujisawa T."/>
            <person name="Nakamura Y."/>
            <person name="Kawachi M."/>
        </authorList>
    </citation>
    <scope>NUCLEOTIDE SEQUENCE [LARGE SCALE GENOMIC DNA]</scope>
    <source>
        <strain evidence="2 3">NIES-267</strain>
    </source>
</reference>
<dbReference type="AlphaFoldDB" id="A0A1Z4LPU7"/>
<dbReference type="Proteomes" id="UP000218418">
    <property type="component" value="Chromosome"/>
</dbReference>
<dbReference type="InterPro" id="IPR016181">
    <property type="entry name" value="Acyl_CoA_acyltransferase"/>
</dbReference>
<proteinExistence type="predicted"/>
<name>A0A1Z4LPU7_9CYAN</name>
<dbReference type="Pfam" id="PF13673">
    <property type="entry name" value="Acetyltransf_10"/>
    <property type="match status" value="1"/>
</dbReference>
<dbReference type="OrthoDB" id="226313at2"/>
<dbReference type="Gene3D" id="3.40.630.30">
    <property type="match status" value="1"/>
</dbReference>
<accession>A0A1Z4LPU7</accession>
<keyword evidence="3" id="KW-1185">Reference proteome</keyword>
<dbReference type="EMBL" id="AP018227">
    <property type="protein sequence ID" value="BAY83265.1"/>
    <property type="molecule type" value="Genomic_DNA"/>
</dbReference>
<gene>
    <name evidence="2" type="ORF">NIES267_27520</name>
</gene>